<dbReference type="Gene3D" id="3.30.1460.10">
    <property type="match status" value="1"/>
</dbReference>
<proteinExistence type="predicted"/>
<protein>
    <submittedName>
        <fullName evidence="1">YbjN domain-containing protein</fullName>
    </submittedName>
</protein>
<sequence length="130" mass="15138">MPFAKVEKYLSDVGYRVVTRNRKEGFFIVESEDEGIRNLIIGVTPPIIIFEQFLFSLHKDNMEIFKTLLIKNRDIIHGGFALTEDGKNVLFRYTLQVHNLDQNEFGAALNSLSFLLSEYYEQIIQFSNQK</sequence>
<evidence type="ECO:0000313" key="1">
    <source>
        <dbReference type="EMBL" id="MFD1165933.1"/>
    </source>
</evidence>
<accession>A0ABW3RLN9</accession>
<comment type="caution">
    <text evidence="1">The sequence shown here is derived from an EMBL/GenBank/DDBJ whole genome shotgun (WGS) entry which is preliminary data.</text>
</comment>
<dbReference type="Pfam" id="PF22550">
    <property type="entry name" value="CesT_Tir_1"/>
    <property type="match status" value="1"/>
</dbReference>
<reference evidence="2" key="1">
    <citation type="journal article" date="2019" name="Int. J. Syst. Evol. Microbiol.">
        <title>The Global Catalogue of Microorganisms (GCM) 10K type strain sequencing project: providing services to taxonomists for standard genome sequencing and annotation.</title>
        <authorList>
            <consortium name="The Broad Institute Genomics Platform"/>
            <consortium name="The Broad Institute Genome Sequencing Center for Infectious Disease"/>
            <person name="Wu L."/>
            <person name="Ma J."/>
        </authorList>
    </citation>
    <scope>NUCLEOTIDE SEQUENCE [LARGE SCALE GENOMIC DNA]</scope>
    <source>
        <strain evidence="2">CCUG 52468</strain>
    </source>
</reference>
<dbReference type="Proteomes" id="UP001597205">
    <property type="component" value="Unassembled WGS sequence"/>
</dbReference>
<organism evidence="1 2">
    <name type="scientific">Sphingobacterium daejeonense</name>
    <dbReference type="NCBI Taxonomy" id="371142"/>
    <lineage>
        <taxon>Bacteria</taxon>
        <taxon>Pseudomonadati</taxon>
        <taxon>Bacteroidota</taxon>
        <taxon>Sphingobacteriia</taxon>
        <taxon>Sphingobacteriales</taxon>
        <taxon>Sphingobacteriaceae</taxon>
        <taxon>Sphingobacterium</taxon>
    </lineage>
</organism>
<dbReference type="InterPro" id="IPR054345">
    <property type="entry name" value="Tir-like"/>
</dbReference>
<evidence type="ECO:0000313" key="2">
    <source>
        <dbReference type="Proteomes" id="UP001597205"/>
    </source>
</evidence>
<dbReference type="EMBL" id="JBHTKY010000013">
    <property type="protein sequence ID" value="MFD1165933.1"/>
    <property type="molecule type" value="Genomic_DNA"/>
</dbReference>
<name>A0ABW3RLN9_9SPHI</name>
<keyword evidence="2" id="KW-1185">Reference proteome</keyword>
<gene>
    <name evidence="1" type="ORF">ACFQ2C_09985</name>
</gene>
<dbReference type="RefSeq" id="WP_099371232.1">
    <property type="nucleotide sequence ID" value="NZ_JALXMZ010000013.1"/>
</dbReference>
<dbReference type="SUPFAM" id="SSF69635">
    <property type="entry name" value="Type III secretory system chaperone-like"/>
    <property type="match status" value="1"/>
</dbReference>